<gene>
    <name evidence="1" type="ORF">MSHI_35610</name>
</gene>
<dbReference type="InterPro" id="IPR000084">
    <property type="entry name" value="PE-PGRS_N"/>
</dbReference>
<evidence type="ECO:0000313" key="2">
    <source>
        <dbReference type="Proteomes" id="UP000467236"/>
    </source>
</evidence>
<dbReference type="KEGG" id="mshj:MSHI_35610"/>
<dbReference type="EMBL" id="AP022575">
    <property type="protein sequence ID" value="BBX75655.1"/>
    <property type="molecule type" value="Genomic_DNA"/>
</dbReference>
<dbReference type="InterPro" id="IPR038332">
    <property type="entry name" value="PPE_sf"/>
</dbReference>
<evidence type="ECO:0000313" key="1">
    <source>
        <dbReference type="EMBL" id="BBX75655.1"/>
    </source>
</evidence>
<dbReference type="Proteomes" id="UP000467236">
    <property type="component" value="Chromosome"/>
</dbReference>
<sequence length="64" mass="6086">MSLVVAAPDALVATATELAGIGSALSAANLAAAAPTTGVLAAGADEVSAAVAALFPGTRRPIRR</sequence>
<proteinExistence type="predicted"/>
<keyword evidence="2" id="KW-1185">Reference proteome</keyword>
<name>A0A7I7MU21_9MYCO</name>
<accession>A0A7I7MU21</accession>
<dbReference type="SUPFAM" id="SSF140459">
    <property type="entry name" value="PE/PPE dimer-like"/>
    <property type="match status" value="1"/>
</dbReference>
<dbReference type="Pfam" id="PF00934">
    <property type="entry name" value="PE"/>
    <property type="match status" value="1"/>
</dbReference>
<dbReference type="Gene3D" id="1.10.287.850">
    <property type="entry name" value="HP0062-like domain"/>
    <property type="match status" value="1"/>
</dbReference>
<organism evidence="1 2">
    <name type="scientific">Mycobacterium shinjukuense</name>
    <dbReference type="NCBI Taxonomy" id="398694"/>
    <lineage>
        <taxon>Bacteria</taxon>
        <taxon>Bacillati</taxon>
        <taxon>Actinomycetota</taxon>
        <taxon>Actinomycetes</taxon>
        <taxon>Mycobacteriales</taxon>
        <taxon>Mycobacteriaceae</taxon>
        <taxon>Mycobacterium</taxon>
    </lineage>
</organism>
<dbReference type="AlphaFoldDB" id="A0A7I7MU21"/>
<protein>
    <submittedName>
        <fullName evidence="1">Uncharacterized protein</fullName>
    </submittedName>
</protein>
<reference evidence="1 2" key="1">
    <citation type="journal article" date="2019" name="Emerg. Microbes Infect.">
        <title>Comprehensive subspecies identification of 175 nontuberculous mycobacteria species based on 7547 genomic profiles.</title>
        <authorList>
            <person name="Matsumoto Y."/>
            <person name="Kinjo T."/>
            <person name="Motooka D."/>
            <person name="Nabeya D."/>
            <person name="Jung N."/>
            <person name="Uechi K."/>
            <person name="Horii T."/>
            <person name="Iida T."/>
            <person name="Fujita J."/>
            <person name="Nakamura S."/>
        </authorList>
    </citation>
    <scope>NUCLEOTIDE SEQUENCE [LARGE SCALE GENOMIC DNA]</scope>
    <source>
        <strain evidence="1 2">JCM 14233</strain>
    </source>
</reference>